<keyword evidence="6 9" id="KW-1133">Transmembrane helix</keyword>
<comment type="subcellular location">
    <subcellularLocation>
        <location evidence="1">Cell membrane</location>
        <topology evidence="1">Multi-pass membrane protein</topology>
    </subcellularLocation>
</comment>
<organism evidence="12 13">
    <name type="scientific">Marinobacter lipolyticus SM19</name>
    <dbReference type="NCBI Taxonomy" id="1318628"/>
    <lineage>
        <taxon>Bacteria</taxon>
        <taxon>Pseudomonadati</taxon>
        <taxon>Pseudomonadota</taxon>
        <taxon>Gammaproteobacteria</taxon>
        <taxon>Pseudomonadales</taxon>
        <taxon>Marinobacteraceae</taxon>
        <taxon>Marinobacter</taxon>
    </lineage>
</organism>
<evidence type="ECO:0000256" key="1">
    <source>
        <dbReference type="ARBA" id="ARBA00004651"/>
    </source>
</evidence>
<dbReference type="InterPro" id="IPR050297">
    <property type="entry name" value="LipidA_mod_glycosyltrf_83"/>
</dbReference>
<dbReference type="PATRIC" id="fig|1318628.3.peg.936"/>
<sequence length="800" mass="89929">MMRWYRWLLFAIIGSLSLLAVEQGWLAFLSDENRVAVYLSSHGLAGWLAVTAAGSVFTAVGGPRQMLAFVLGFALDSIYGTILSTVATLIGATMCFGTARLVFRHSLIRRFGRRMAQFDSLFEHQTASKILMVRLLPVGSNLLTNLIAGCASIRFLPFIAGSSLGYLPQMLVFALAGAGIGNADHYRFGISLALFILASLMGGYLYHQQRNHSLTYPMFSRSLSQDMYEQLLALSRDRLLLLLLAFTGVMIFSGMGLRSPWPADEPRFAEVAREMVDSGQWLIPMRGGEFYPDKPPVFMWSIAFFYWLTGNLKLAFLLPNALCGMITVIAVYDLAIRLWNRHIAAVAVLLLLLAPQFLMQAKSAQIDGMVVCWITLACYGLLRHFFCGPAWGWYFTAWGFMGLGIITKGVGFLPALMMMIPLLILHWRDRTLFAERMHYRAVFGPLVMLAVAGLWLIPMVLYVDAINTTEALAYRDNILFRQTGERYANSWGHLKPWHYFLTTVIPVLWFPLPLLLLACLRPLRDALKHQPVIVVLLVWVLVVVGFFSFSPGKRGVYILPALPIFAIAVAAITAGKAQARWLGLFLTGLQGALSLALIVLGVLAWQDHPPLVDKIADYSRNPTDLHTAGSFMLTLGLTWLFLLAGLWRRAAIMRFFTALMVTWLLYSTWGYTLMEPLRTPRNILSAAETRLPSDATIGIIDFSEQLILFSKLDVVHFSYFTSIQEQERNAWQWMNEAGHRYVLAAKDLEFRCFNPATAINLGVAHRERWLLMGPEQQARACDPPQTSQRYLTPNPGRWLE</sequence>
<dbReference type="AlphaFoldDB" id="R8B3Y9"/>
<feature type="transmembrane region" description="Helical" evidence="9">
    <location>
        <begin position="581"/>
        <end position="605"/>
    </location>
</feature>
<dbReference type="PANTHER" id="PTHR33908">
    <property type="entry name" value="MANNOSYLTRANSFERASE YKCB-RELATED"/>
    <property type="match status" value="1"/>
</dbReference>
<feature type="transmembrane region" description="Helical" evidence="9">
    <location>
        <begin position="186"/>
        <end position="206"/>
    </location>
</feature>
<evidence type="ECO:0000256" key="3">
    <source>
        <dbReference type="ARBA" id="ARBA00022676"/>
    </source>
</evidence>
<evidence type="ECO:0000259" key="11">
    <source>
        <dbReference type="Pfam" id="PF13231"/>
    </source>
</evidence>
<dbReference type="GO" id="GO:0016763">
    <property type="term" value="F:pentosyltransferase activity"/>
    <property type="evidence" value="ECO:0007669"/>
    <property type="project" value="TreeGrafter"/>
</dbReference>
<feature type="domain" description="VTT" evidence="10">
    <location>
        <begin position="63"/>
        <end position="178"/>
    </location>
</feature>
<dbReference type="OrthoDB" id="9775035at2"/>
<comment type="caution">
    <text evidence="12">The sequence shown here is derived from an EMBL/GenBank/DDBJ whole genome shotgun (WGS) entry which is preliminary data.</text>
</comment>
<gene>
    <name evidence="12" type="ORF">MARLIPOL_04715</name>
</gene>
<keyword evidence="2" id="KW-1003">Cell membrane</keyword>
<dbReference type="GO" id="GO:0010041">
    <property type="term" value="P:response to iron(III) ion"/>
    <property type="evidence" value="ECO:0007669"/>
    <property type="project" value="TreeGrafter"/>
</dbReference>
<feature type="transmembrane region" description="Helical" evidence="9">
    <location>
        <begin position="532"/>
        <end position="549"/>
    </location>
</feature>
<dbReference type="eggNOG" id="COG1807">
    <property type="taxonomic scope" value="Bacteria"/>
</dbReference>
<feature type="transmembrane region" description="Helical" evidence="9">
    <location>
        <begin position="400"/>
        <end position="425"/>
    </location>
</feature>
<keyword evidence="4 12" id="KW-0808">Transferase</keyword>
<feature type="transmembrane region" description="Helical" evidence="9">
    <location>
        <begin position="239"/>
        <end position="257"/>
    </location>
</feature>
<dbReference type="PANTHER" id="PTHR33908:SF3">
    <property type="entry name" value="UNDECAPRENYL PHOSPHATE-ALPHA-4-AMINO-4-DEOXY-L-ARABINOSE ARABINOSYL TRANSFERASE"/>
    <property type="match status" value="1"/>
</dbReference>
<name>R8B3Y9_9GAMM</name>
<dbReference type="GO" id="GO:0005886">
    <property type="term" value="C:plasma membrane"/>
    <property type="evidence" value="ECO:0007669"/>
    <property type="project" value="UniProtKB-SubCell"/>
</dbReference>
<evidence type="ECO:0000313" key="12">
    <source>
        <dbReference type="EMBL" id="EON93307.1"/>
    </source>
</evidence>
<dbReference type="InterPro" id="IPR032816">
    <property type="entry name" value="VTT_dom"/>
</dbReference>
<evidence type="ECO:0000256" key="4">
    <source>
        <dbReference type="ARBA" id="ARBA00022679"/>
    </source>
</evidence>
<evidence type="ECO:0000256" key="5">
    <source>
        <dbReference type="ARBA" id="ARBA00022692"/>
    </source>
</evidence>
<evidence type="ECO:0000256" key="6">
    <source>
        <dbReference type="ARBA" id="ARBA00022989"/>
    </source>
</evidence>
<accession>R8B3Y9</accession>
<feature type="transmembrane region" description="Helical" evidence="9">
    <location>
        <begin position="625"/>
        <end position="643"/>
    </location>
</feature>
<evidence type="ECO:0000256" key="2">
    <source>
        <dbReference type="ARBA" id="ARBA00022475"/>
    </source>
</evidence>
<dbReference type="Pfam" id="PF09335">
    <property type="entry name" value="VTT_dom"/>
    <property type="match status" value="1"/>
</dbReference>
<keyword evidence="3" id="KW-0328">Glycosyltransferase</keyword>
<dbReference type="STRING" id="1318628.MARLIPOL_04715"/>
<feature type="transmembrane region" description="Helical" evidence="9">
    <location>
        <begin position="338"/>
        <end position="358"/>
    </location>
</feature>
<proteinExistence type="predicted"/>
<feature type="transmembrane region" description="Helical" evidence="9">
    <location>
        <begin position="655"/>
        <end position="674"/>
    </location>
</feature>
<feature type="transmembrane region" description="Helical" evidence="9">
    <location>
        <begin position="290"/>
        <end position="308"/>
    </location>
</feature>
<evidence type="ECO:0000259" key="10">
    <source>
        <dbReference type="Pfam" id="PF09335"/>
    </source>
</evidence>
<dbReference type="InterPro" id="IPR038731">
    <property type="entry name" value="RgtA/B/C-like"/>
</dbReference>
<dbReference type="Proteomes" id="UP000016540">
    <property type="component" value="Unassembled WGS sequence"/>
</dbReference>
<dbReference type="GO" id="GO:0009103">
    <property type="term" value="P:lipopolysaccharide biosynthetic process"/>
    <property type="evidence" value="ECO:0007669"/>
    <property type="project" value="TreeGrafter"/>
</dbReference>
<dbReference type="EMBL" id="ASAD01000007">
    <property type="protein sequence ID" value="EON93307.1"/>
    <property type="molecule type" value="Genomic_DNA"/>
</dbReference>
<feature type="domain" description="Glycosyltransferase RgtA/B/C/D-like" evidence="11">
    <location>
        <begin position="293"/>
        <end position="455"/>
    </location>
</feature>
<feature type="transmembrane region" description="Helical" evidence="9">
    <location>
        <begin position="437"/>
        <end position="457"/>
    </location>
</feature>
<reference evidence="12 13" key="1">
    <citation type="journal article" date="2013" name="Genome Announc.">
        <title>Draft Genome Sequence of the Moderately Halophilic Bacterium Marinobacter lipolyticus Strain SM19.</title>
        <authorList>
            <person name="Papke R.T."/>
            <person name="de la Haba R.R."/>
            <person name="Infante-Dominguez C."/>
            <person name="Perez D."/>
            <person name="Sanchez-Porro C."/>
            <person name="Lapierre P."/>
            <person name="Ventosa A."/>
        </authorList>
    </citation>
    <scope>NUCLEOTIDE SEQUENCE [LARGE SCALE GENOMIC DNA]</scope>
    <source>
        <strain evidence="12 13">SM19</strain>
    </source>
</reference>
<keyword evidence="13" id="KW-1185">Reference proteome</keyword>
<feature type="transmembrane region" description="Helical" evidence="9">
    <location>
        <begin position="78"/>
        <end position="103"/>
    </location>
</feature>
<evidence type="ECO:0000256" key="9">
    <source>
        <dbReference type="SAM" id="Phobius"/>
    </source>
</evidence>
<evidence type="ECO:0000256" key="7">
    <source>
        <dbReference type="ARBA" id="ARBA00023136"/>
    </source>
</evidence>
<feature type="transmembrane region" description="Helical" evidence="9">
    <location>
        <begin position="555"/>
        <end position="574"/>
    </location>
</feature>
<keyword evidence="5 9" id="KW-0812">Transmembrane</keyword>
<dbReference type="eggNOG" id="COG0398">
    <property type="taxonomic scope" value="Bacteria"/>
</dbReference>
<keyword evidence="7 9" id="KW-0472">Membrane</keyword>
<dbReference type="Pfam" id="PF13231">
    <property type="entry name" value="PMT_2"/>
    <property type="match status" value="1"/>
</dbReference>
<evidence type="ECO:0000256" key="8">
    <source>
        <dbReference type="SAM" id="MobiDB-lite"/>
    </source>
</evidence>
<protein>
    <submittedName>
        <fullName evidence="12">Glycosyl transferase family protein</fullName>
    </submittedName>
</protein>
<dbReference type="RefSeq" id="WP_012136941.1">
    <property type="nucleotide sequence ID" value="NZ_KE007306.1"/>
</dbReference>
<dbReference type="HOGENOM" id="CLU_019126_0_0_6"/>
<feature type="region of interest" description="Disordered" evidence="8">
    <location>
        <begin position="776"/>
        <end position="800"/>
    </location>
</feature>
<evidence type="ECO:0000313" key="13">
    <source>
        <dbReference type="Proteomes" id="UP000016540"/>
    </source>
</evidence>
<feature type="transmembrane region" description="Helical" evidence="9">
    <location>
        <begin position="497"/>
        <end position="520"/>
    </location>
</feature>